<evidence type="ECO:0000313" key="3">
    <source>
        <dbReference type="Proteomes" id="UP001281614"/>
    </source>
</evidence>
<keyword evidence="3" id="KW-1185">Reference proteome</keyword>
<sequence length="102" mass="11220">MFSLKGQPVARTLPCFPLPTPPNDSSHRAGYTAAKIMSAYNRRCTRCTVLERDGVARPQPRTTGGSRSTLITTGPARRARARIADTRRPFLVEVMCTAEEEA</sequence>
<reference evidence="2" key="1">
    <citation type="submission" date="2023-02" db="EMBL/GenBank/DDBJ databases">
        <title>Colletotrichum kahawae CIFC_Que2 genome sequencing and assembly.</title>
        <authorList>
            <person name="Baroncelli R."/>
        </authorList>
    </citation>
    <scope>NUCLEOTIDE SEQUENCE</scope>
    <source>
        <strain evidence="2">CIFC_Que2</strain>
    </source>
</reference>
<dbReference type="AlphaFoldDB" id="A0AAE0D1T5"/>
<organism evidence="2 3">
    <name type="scientific">Colletotrichum kahawae</name>
    <name type="common">Coffee berry disease fungus</name>
    <dbReference type="NCBI Taxonomy" id="34407"/>
    <lineage>
        <taxon>Eukaryota</taxon>
        <taxon>Fungi</taxon>
        <taxon>Dikarya</taxon>
        <taxon>Ascomycota</taxon>
        <taxon>Pezizomycotina</taxon>
        <taxon>Sordariomycetes</taxon>
        <taxon>Hypocreomycetidae</taxon>
        <taxon>Glomerellales</taxon>
        <taxon>Glomerellaceae</taxon>
        <taxon>Colletotrichum</taxon>
        <taxon>Colletotrichum gloeosporioides species complex</taxon>
    </lineage>
</organism>
<feature type="compositionally biased region" description="Polar residues" evidence="1">
    <location>
        <begin position="60"/>
        <end position="72"/>
    </location>
</feature>
<feature type="region of interest" description="Disordered" evidence="1">
    <location>
        <begin position="55"/>
        <end position="79"/>
    </location>
</feature>
<evidence type="ECO:0000313" key="2">
    <source>
        <dbReference type="EMBL" id="KAK2738714.1"/>
    </source>
</evidence>
<accession>A0AAE0D1T5</accession>
<evidence type="ECO:0000256" key="1">
    <source>
        <dbReference type="SAM" id="MobiDB-lite"/>
    </source>
</evidence>
<dbReference type="EMBL" id="VYYT01000378">
    <property type="protein sequence ID" value="KAK2738714.1"/>
    <property type="molecule type" value="Genomic_DNA"/>
</dbReference>
<gene>
    <name evidence="2" type="ORF">CKAH01_07404</name>
</gene>
<comment type="caution">
    <text evidence="2">The sequence shown here is derived from an EMBL/GenBank/DDBJ whole genome shotgun (WGS) entry which is preliminary data.</text>
</comment>
<protein>
    <submittedName>
        <fullName evidence="2">Uncharacterized protein</fullName>
    </submittedName>
</protein>
<dbReference type="Proteomes" id="UP001281614">
    <property type="component" value="Unassembled WGS sequence"/>
</dbReference>
<proteinExistence type="predicted"/>
<name>A0AAE0D1T5_COLKA</name>